<gene>
    <name evidence="1" type="ORF">GMARGA_LOCUS42140</name>
</gene>
<name>A0ABN7XH58_GIGMA</name>
<comment type="caution">
    <text evidence="1">The sequence shown here is derived from an EMBL/GenBank/DDBJ whole genome shotgun (WGS) entry which is preliminary data.</text>
</comment>
<accession>A0ABN7XH58</accession>
<evidence type="ECO:0000313" key="2">
    <source>
        <dbReference type="Proteomes" id="UP000789901"/>
    </source>
</evidence>
<sequence>TKTNDADLFNCITFRMNEINILYDTIENIKLQLKELRVLVETSVKKSEDWVKEFAHSEEDFEKDLKFLRVDHCQLKEEWTLLNKNYYVIDYKIQKEFDDLYNFYKFGERIIINGGVRCINGVRA</sequence>
<dbReference type="EMBL" id="CAJVQB010122580">
    <property type="protein sequence ID" value="CAG8853319.1"/>
    <property type="molecule type" value="Genomic_DNA"/>
</dbReference>
<evidence type="ECO:0000313" key="1">
    <source>
        <dbReference type="EMBL" id="CAG8853319.1"/>
    </source>
</evidence>
<proteinExistence type="predicted"/>
<reference evidence="1 2" key="1">
    <citation type="submission" date="2021-06" db="EMBL/GenBank/DDBJ databases">
        <authorList>
            <person name="Kallberg Y."/>
            <person name="Tangrot J."/>
            <person name="Rosling A."/>
        </authorList>
    </citation>
    <scope>NUCLEOTIDE SEQUENCE [LARGE SCALE GENOMIC DNA]</scope>
    <source>
        <strain evidence="1 2">120-4 pot B 10/14</strain>
    </source>
</reference>
<dbReference type="Proteomes" id="UP000789901">
    <property type="component" value="Unassembled WGS sequence"/>
</dbReference>
<organism evidence="1 2">
    <name type="scientific">Gigaspora margarita</name>
    <dbReference type="NCBI Taxonomy" id="4874"/>
    <lineage>
        <taxon>Eukaryota</taxon>
        <taxon>Fungi</taxon>
        <taxon>Fungi incertae sedis</taxon>
        <taxon>Mucoromycota</taxon>
        <taxon>Glomeromycotina</taxon>
        <taxon>Glomeromycetes</taxon>
        <taxon>Diversisporales</taxon>
        <taxon>Gigasporaceae</taxon>
        <taxon>Gigaspora</taxon>
    </lineage>
</organism>
<protein>
    <submittedName>
        <fullName evidence="1">1987_t:CDS:1</fullName>
    </submittedName>
</protein>
<feature type="non-terminal residue" evidence="1">
    <location>
        <position position="1"/>
    </location>
</feature>
<keyword evidence="2" id="KW-1185">Reference proteome</keyword>